<proteinExistence type="predicted"/>
<reference evidence="4 5" key="1">
    <citation type="submission" date="2021-05" db="EMBL/GenBank/DDBJ databases">
        <title>A Polyphasic approach of four new species of the genus Ohtaekwangia: Ohtaekwangia histidinii sp. nov., Ohtaekwangia cretensis sp. nov., Ohtaekwangia indiensis sp. nov., Ohtaekwangia reichenbachii sp. nov. from diverse environment.</title>
        <authorList>
            <person name="Octaviana S."/>
        </authorList>
    </citation>
    <scope>NUCLEOTIDE SEQUENCE [LARGE SCALE GENOMIC DNA]</scope>
    <source>
        <strain evidence="4 5">PWU5</strain>
    </source>
</reference>
<dbReference type="Gene3D" id="3.30.450.40">
    <property type="match status" value="1"/>
</dbReference>
<dbReference type="EMBL" id="JAHESE010000002">
    <property type="protein sequence ID" value="MBT1707483.1"/>
    <property type="molecule type" value="Genomic_DNA"/>
</dbReference>
<feature type="coiled-coil region" evidence="1">
    <location>
        <begin position="402"/>
        <end position="460"/>
    </location>
</feature>
<dbReference type="PROSITE" id="PS50113">
    <property type="entry name" value="PAC"/>
    <property type="match status" value="3"/>
</dbReference>
<dbReference type="NCBIfam" id="TIGR00229">
    <property type="entry name" value="sensory_box"/>
    <property type="match status" value="3"/>
</dbReference>
<dbReference type="Proteomes" id="UP001319080">
    <property type="component" value="Unassembled WGS sequence"/>
</dbReference>
<feature type="domain" description="PAC" evidence="3">
    <location>
        <begin position="677"/>
        <end position="729"/>
    </location>
</feature>
<sequence>MKILSYALIKKNYLNNLNQRITSGQQEVAGATRFVKEIEQGNLEVQYNGDDKVDQENLLASSLISMRDQMKRFSQEERQRNWVTEGLAKFVDILRSKNDDIKVLAEDIISNLIKYMGANQGALYVINDDQKDDEYLEMLACYAYDRKKHLTQRIEIGEGVTGQVILEKRTTYMTVIPKDFMRITSGLGEASPSALLIVPLKIEEQVLGVIEIASFTEIKRYKIDFAEKLAESIAATILAVKTNDRTRKLLEETQQQAEQMRSQEEEMRQNMEELAATQEEMHRVLTEVQGKERYMIDLIDASTDSILTVDKNMLIINSNTQFRSTYAGMEIDKGFDLTRIFSTPEEKERYRAIYRRVFEGESFDMTDHVRVNGMDMYYMLSYSPIRNDAGDVIAAAVFAKDVTQLTKARNDAQHQSEELKAQEEELRQNMEELSATQEEMQRILNEVQSQERYLNELLNASTDSIYTLDKNLKLISYNKAFGAALEAMGVPLQKGFDMLSLFPEGAEREKQREMYVRALKGETFEITTDYTTNGVTSYHTSINAPLYNDAGEIFALASYSHEVTQQVELQRKTDALLEEAQNRAEEMKAQEEELHRILTEVQDNERYLNELLNAATDSIYTLDKNFRLISYNRVFGGSLESMGIPLKKGFEILSLFPDKEEQDKQQALYARALKGESFEEVSTYTSNGVTSYYANSFAPLRNEAGEVFAIAGFAKDITERINLQKQAAQRESVLGLTTILSEADERGVITLVNDKLCEVSKYTREELIGKPHSIFRHPDMPKELFKVFWQTIKAGQVFKAIIKNRAKDGTHYWVDATIVPVKDEAGKIVQYIGARYHITEDALALTLYNKQAEALKLPFHPATQP</sequence>
<dbReference type="RefSeq" id="WP_254083069.1">
    <property type="nucleotide sequence ID" value="NZ_JAHESE010000002.1"/>
</dbReference>
<comment type="caution">
    <text evidence="4">The sequence shown here is derived from an EMBL/GenBank/DDBJ whole genome shotgun (WGS) entry which is preliminary data.</text>
</comment>
<accession>A0AAP2DU35</accession>
<feature type="domain" description="PAC" evidence="3">
    <location>
        <begin position="796"/>
        <end position="850"/>
    </location>
</feature>
<dbReference type="Gene3D" id="3.30.450.20">
    <property type="entry name" value="PAS domain"/>
    <property type="match status" value="4"/>
</dbReference>
<dbReference type="InterPro" id="IPR013655">
    <property type="entry name" value="PAS_fold_3"/>
</dbReference>
<dbReference type="AlphaFoldDB" id="A0AAP2DU35"/>
<feature type="coiled-coil region" evidence="1">
    <location>
        <begin position="243"/>
        <end position="281"/>
    </location>
</feature>
<dbReference type="InterPro" id="IPR029016">
    <property type="entry name" value="GAF-like_dom_sf"/>
</dbReference>
<keyword evidence="1" id="KW-0175">Coiled coil</keyword>
<dbReference type="CDD" id="cd00130">
    <property type="entry name" value="PAS"/>
    <property type="match status" value="1"/>
</dbReference>
<name>A0AAP2DU35_9BACT</name>
<dbReference type="Pfam" id="PF08447">
    <property type="entry name" value="PAS_3"/>
    <property type="match status" value="1"/>
</dbReference>
<dbReference type="SMART" id="SM00065">
    <property type="entry name" value="GAF"/>
    <property type="match status" value="1"/>
</dbReference>
<feature type="coiled-coil region" evidence="1">
    <location>
        <begin position="570"/>
        <end position="604"/>
    </location>
</feature>
<evidence type="ECO:0000259" key="2">
    <source>
        <dbReference type="PROSITE" id="PS50112"/>
    </source>
</evidence>
<dbReference type="Pfam" id="PF13185">
    <property type="entry name" value="GAF_2"/>
    <property type="match status" value="1"/>
</dbReference>
<dbReference type="InterPro" id="IPR052155">
    <property type="entry name" value="Biofilm_reg_signaling"/>
</dbReference>
<dbReference type="PANTHER" id="PTHR44757:SF2">
    <property type="entry name" value="BIOFILM ARCHITECTURE MAINTENANCE PROTEIN MBAA"/>
    <property type="match status" value="1"/>
</dbReference>
<evidence type="ECO:0000313" key="4">
    <source>
        <dbReference type="EMBL" id="MBT1707483.1"/>
    </source>
</evidence>
<dbReference type="PANTHER" id="PTHR44757">
    <property type="entry name" value="DIGUANYLATE CYCLASE DGCP"/>
    <property type="match status" value="1"/>
</dbReference>
<dbReference type="InterPro" id="IPR035965">
    <property type="entry name" value="PAS-like_dom_sf"/>
</dbReference>
<evidence type="ECO:0000256" key="1">
    <source>
        <dbReference type="SAM" id="Coils"/>
    </source>
</evidence>
<dbReference type="InterPro" id="IPR000700">
    <property type="entry name" value="PAS-assoc_C"/>
</dbReference>
<dbReference type="InterPro" id="IPR001610">
    <property type="entry name" value="PAC"/>
</dbReference>
<dbReference type="PROSITE" id="PS50112">
    <property type="entry name" value="PAS"/>
    <property type="match status" value="1"/>
</dbReference>
<feature type="domain" description="PAS" evidence="2">
    <location>
        <begin position="744"/>
        <end position="795"/>
    </location>
</feature>
<organism evidence="4 5">
    <name type="scientific">Dawidia cretensis</name>
    <dbReference type="NCBI Taxonomy" id="2782350"/>
    <lineage>
        <taxon>Bacteria</taxon>
        <taxon>Pseudomonadati</taxon>
        <taxon>Bacteroidota</taxon>
        <taxon>Cytophagia</taxon>
        <taxon>Cytophagales</taxon>
        <taxon>Chryseotaleaceae</taxon>
        <taxon>Dawidia</taxon>
    </lineage>
</organism>
<gene>
    <name evidence="4" type="ORF">KK062_04585</name>
</gene>
<dbReference type="InterPro" id="IPR003018">
    <property type="entry name" value="GAF"/>
</dbReference>
<keyword evidence="5" id="KW-1185">Reference proteome</keyword>
<dbReference type="SUPFAM" id="SSF55785">
    <property type="entry name" value="PYP-like sensor domain (PAS domain)"/>
    <property type="match status" value="4"/>
</dbReference>
<dbReference type="Pfam" id="PF08448">
    <property type="entry name" value="PAS_4"/>
    <property type="match status" value="3"/>
</dbReference>
<dbReference type="InterPro" id="IPR000014">
    <property type="entry name" value="PAS"/>
</dbReference>
<dbReference type="SMART" id="SM00086">
    <property type="entry name" value="PAC"/>
    <property type="match status" value="2"/>
</dbReference>
<feature type="domain" description="PAC" evidence="3">
    <location>
        <begin position="359"/>
        <end position="414"/>
    </location>
</feature>
<protein>
    <submittedName>
        <fullName evidence="4">PAS domain-containing protein</fullName>
    </submittedName>
</protein>
<evidence type="ECO:0000313" key="5">
    <source>
        <dbReference type="Proteomes" id="UP001319080"/>
    </source>
</evidence>
<dbReference type="SMART" id="SM00091">
    <property type="entry name" value="PAS"/>
    <property type="match status" value="4"/>
</dbReference>
<dbReference type="SUPFAM" id="SSF55781">
    <property type="entry name" value="GAF domain-like"/>
    <property type="match status" value="1"/>
</dbReference>
<dbReference type="InterPro" id="IPR013656">
    <property type="entry name" value="PAS_4"/>
</dbReference>
<evidence type="ECO:0000259" key="3">
    <source>
        <dbReference type="PROSITE" id="PS50113"/>
    </source>
</evidence>